<name>A0ABS2JKQ9_9GAMM</name>
<dbReference type="InterPro" id="IPR011249">
    <property type="entry name" value="Metalloenz_LuxS/M16"/>
</dbReference>
<evidence type="ECO:0000259" key="3">
    <source>
        <dbReference type="Pfam" id="PF05193"/>
    </source>
</evidence>
<proteinExistence type="predicted"/>
<dbReference type="InterPro" id="IPR007863">
    <property type="entry name" value="Peptidase_M16_C"/>
</dbReference>
<dbReference type="Proteomes" id="UP001430065">
    <property type="component" value="Unassembled WGS sequence"/>
</dbReference>
<feature type="domain" description="Peptidase M16 C-terminal" evidence="3">
    <location>
        <begin position="209"/>
        <end position="384"/>
    </location>
</feature>
<keyword evidence="1" id="KW-0732">Signal</keyword>
<dbReference type="Pfam" id="PF05193">
    <property type="entry name" value="Peptidase_M16_C"/>
    <property type="match status" value="1"/>
</dbReference>
<keyword evidence="5" id="KW-1185">Reference proteome</keyword>
<feature type="chain" id="PRO_5047367979" evidence="1">
    <location>
        <begin position="24"/>
        <end position="471"/>
    </location>
</feature>
<feature type="signal peptide" evidence="1">
    <location>
        <begin position="1"/>
        <end position="23"/>
    </location>
</feature>
<sequence length="471" mass="50687">MITTTLKASLLAAALGIALTAQAVEAPMPKELPPYGPERPLPVPQITQRTLSNGLTVWVIPRHGLPKVNVQLAVLGGTSYDDAQHPAQAELMAALFNEGTDKLDSKQIAEKLQAIGGDYGANAGRDSIGVSASALSSHADELLELVADTALHPSFPAKEVTLEKTNALQSLKVNEADPDWQSMRAFNHAVYGDHPYARDELTEASIQAVTPASLHALHDQRMRPERALLVIVGKVDADQVLKTVEQQFGSWTAQGPAPANVAQVPTGAPAQKLLVARAGAVQTNIRFGQPTAPMRDPDFIPLTVANTVLGGGFSSRITQDIREDKGYSYSPYSTLDVRRNGGNTLAVVDVRNEVTGATLSELSRLYQGMGTEPASPEELLRAKRLIAGIYLLRNQIQSALANTLARYWVSGMPPSFMTTYVTDTGKVTAEQVQAMGRKYFAPEKQSIILVGDPMAIDPQLKPIGRFTPYQP</sequence>
<protein>
    <submittedName>
        <fullName evidence="4">Insulinase family protein</fullName>
    </submittedName>
</protein>
<dbReference type="PANTHER" id="PTHR11851:SF224">
    <property type="entry name" value="PROCESSING PROTEASE"/>
    <property type="match status" value="1"/>
</dbReference>
<feature type="domain" description="Peptidase M16 N-terminal" evidence="2">
    <location>
        <begin position="66"/>
        <end position="197"/>
    </location>
</feature>
<dbReference type="PANTHER" id="PTHR11851">
    <property type="entry name" value="METALLOPROTEASE"/>
    <property type="match status" value="1"/>
</dbReference>
<dbReference type="Gene3D" id="3.30.830.10">
    <property type="entry name" value="Metalloenzyme, LuxS/M16 peptidase-like"/>
    <property type="match status" value="2"/>
</dbReference>
<comment type="caution">
    <text evidence="4">The sequence shown here is derived from an EMBL/GenBank/DDBJ whole genome shotgun (WGS) entry which is preliminary data.</text>
</comment>
<dbReference type="EMBL" id="JADIKC010000001">
    <property type="protein sequence ID" value="MBM7119621.1"/>
    <property type="molecule type" value="Genomic_DNA"/>
</dbReference>
<dbReference type="Pfam" id="PF00675">
    <property type="entry name" value="Peptidase_M16"/>
    <property type="match status" value="1"/>
</dbReference>
<evidence type="ECO:0000313" key="5">
    <source>
        <dbReference type="Proteomes" id="UP001430065"/>
    </source>
</evidence>
<evidence type="ECO:0000259" key="2">
    <source>
        <dbReference type="Pfam" id="PF00675"/>
    </source>
</evidence>
<dbReference type="InterPro" id="IPR011765">
    <property type="entry name" value="Pept_M16_N"/>
</dbReference>
<accession>A0ABS2JKQ9</accession>
<dbReference type="InterPro" id="IPR050361">
    <property type="entry name" value="MPP/UQCRC_Complex"/>
</dbReference>
<dbReference type="RefSeq" id="WP_204634108.1">
    <property type="nucleotide sequence ID" value="NZ_JADIKC010000001.1"/>
</dbReference>
<organism evidence="4 5">
    <name type="scientific">Dyella kyungheensis</name>
    <dbReference type="NCBI Taxonomy" id="1242174"/>
    <lineage>
        <taxon>Bacteria</taxon>
        <taxon>Pseudomonadati</taxon>
        <taxon>Pseudomonadota</taxon>
        <taxon>Gammaproteobacteria</taxon>
        <taxon>Lysobacterales</taxon>
        <taxon>Rhodanobacteraceae</taxon>
        <taxon>Dyella</taxon>
    </lineage>
</organism>
<reference evidence="4 5" key="1">
    <citation type="submission" date="2020-10" db="EMBL/GenBank/DDBJ databases">
        <title>Phylogeny of dyella-like bacteria.</title>
        <authorList>
            <person name="Fu J."/>
        </authorList>
    </citation>
    <scope>NUCLEOTIDE SEQUENCE [LARGE SCALE GENOMIC DNA]</scope>
    <source>
        <strain evidence="4 5">THG-B117</strain>
    </source>
</reference>
<evidence type="ECO:0000256" key="1">
    <source>
        <dbReference type="SAM" id="SignalP"/>
    </source>
</evidence>
<gene>
    <name evidence="4" type="ORF">ISP20_00480</name>
</gene>
<evidence type="ECO:0000313" key="4">
    <source>
        <dbReference type="EMBL" id="MBM7119621.1"/>
    </source>
</evidence>
<dbReference type="SUPFAM" id="SSF63411">
    <property type="entry name" value="LuxS/MPP-like metallohydrolase"/>
    <property type="match status" value="2"/>
</dbReference>